<evidence type="ECO:0008006" key="3">
    <source>
        <dbReference type="Google" id="ProtNLM"/>
    </source>
</evidence>
<proteinExistence type="predicted"/>
<gene>
    <name evidence="2" type="ORF">AMST5_00686</name>
</gene>
<dbReference type="EMBL" id="OY288114">
    <property type="protein sequence ID" value="CAJ0853857.1"/>
    <property type="molecule type" value="Genomic_DNA"/>
</dbReference>
<feature type="transmembrane region" description="Helical" evidence="1">
    <location>
        <begin position="133"/>
        <end position="155"/>
    </location>
</feature>
<accession>A0AA48RD14</accession>
<evidence type="ECO:0000256" key="1">
    <source>
        <dbReference type="SAM" id="Phobius"/>
    </source>
</evidence>
<sequence length="162" mass="17952">MSLEESLGDDRERERAFHNLRIASCRSIQTIIDSVLHDMGVLDAKSAALLQFISVVLAALTFALGLLNEAAPHAHFIRGGIFLFMGVFGLAAWIDLRCLRSLGPSSAVHHQSNADFENEMLSEISRRRKSYRLALRITGITFTMLALLIIVRLALTSARAFI</sequence>
<evidence type="ECO:0000313" key="2">
    <source>
        <dbReference type="EMBL" id="CAJ0853857.1"/>
    </source>
</evidence>
<dbReference type="AlphaFoldDB" id="A0AA48RD14"/>
<feature type="transmembrane region" description="Helical" evidence="1">
    <location>
        <begin position="73"/>
        <end position="94"/>
    </location>
</feature>
<organism evidence="2">
    <name type="scientific">freshwater sediment metagenome</name>
    <dbReference type="NCBI Taxonomy" id="556182"/>
    <lineage>
        <taxon>unclassified sequences</taxon>
        <taxon>metagenomes</taxon>
        <taxon>ecological metagenomes</taxon>
    </lineage>
</organism>
<keyword evidence="1" id="KW-0472">Membrane</keyword>
<feature type="transmembrane region" description="Helical" evidence="1">
    <location>
        <begin position="47"/>
        <end position="67"/>
    </location>
</feature>
<reference evidence="2" key="1">
    <citation type="submission" date="2023-07" db="EMBL/GenBank/DDBJ databases">
        <authorList>
            <person name="Pelsma A.J. K."/>
        </authorList>
    </citation>
    <scope>NUCLEOTIDE SEQUENCE</scope>
</reference>
<keyword evidence="1" id="KW-0812">Transmembrane</keyword>
<keyword evidence="1" id="KW-1133">Transmembrane helix</keyword>
<protein>
    <recommendedName>
        <fullName evidence="3">Transmembrane protein</fullName>
    </recommendedName>
</protein>
<name>A0AA48RD14_9ZZZZ</name>